<gene>
    <name evidence="1" type="ORF">BegalDRAFT_2328</name>
</gene>
<dbReference type="GO" id="GO:0009307">
    <property type="term" value="P:DNA restriction-modification system"/>
    <property type="evidence" value="ECO:0007669"/>
    <property type="project" value="InterPro"/>
</dbReference>
<dbReference type="STRING" id="395493.BegalDRAFT_2328"/>
<dbReference type="eggNOG" id="ENOG5032EFV">
    <property type="taxonomic scope" value="Bacteria"/>
</dbReference>
<protein>
    <submittedName>
        <fullName evidence="1">Restriction endonuclease BglII</fullName>
    </submittedName>
</protein>
<dbReference type="GO" id="GO:0000287">
    <property type="term" value="F:magnesium ion binding"/>
    <property type="evidence" value="ECO:0007669"/>
    <property type="project" value="InterPro"/>
</dbReference>
<sequence length="189" mass="21541">MIIAAEYSFNQGKEKIEREYSSLLIEIKDVILQVDAVACKNKISEEQTKLDELLFSPKALNTQFKNFFALKKWSNHKIECNYSNDYYINGYVPKSMGKAPYRDMDFLKEKVGVEVQFGKYAFMVYNVCAKMTIFSKLAGITVGVEIVPIKDLADEMSTGVSYFEQFVWDLENRGVSNIDLPVLILGIAP</sequence>
<keyword evidence="1" id="KW-0255">Endonuclease</keyword>
<reference evidence="1 2" key="1">
    <citation type="submission" date="2011-11" db="EMBL/GenBank/DDBJ databases">
        <title>Improved High-Quality Draft sequence of Beggiatoa alba B18lD.</title>
        <authorList>
            <consortium name="US DOE Joint Genome Institute"/>
            <person name="Lucas S."/>
            <person name="Han J."/>
            <person name="Lapidus A."/>
            <person name="Cheng J.-F."/>
            <person name="Goodwin L."/>
            <person name="Pitluck S."/>
            <person name="Peters L."/>
            <person name="Mikhailova N."/>
            <person name="Held B."/>
            <person name="Detter J.C."/>
            <person name="Han C."/>
            <person name="Tapia R."/>
            <person name="Land M."/>
            <person name="Hauser L."/>
            <person name="Kyrpides N."/>
            <person name="Ivanova N."/>
            <person name="Pagani I."/>
            <person name="Samuel K."/>
            <person name="Teske A."/>
            <person name="Mueller J."/>
            <person name="Woyke T."/>
        </authorList>
    </citation>
    <scope>NUCLEOTIDE SEQUENCE [LARGE SCALE GENOMIC DNA]</scope>
    <source>
        <strain evidence="1 2">B18LD</strain>
    </source>
</reference>
<evidence type="ECO:0000313" key="2">
    <source>
        <dbReference type="Proteomes" id="UP000005744"/>
    </source>
</evidence>
<dbReference type="Gene3D" id="3.40.91.20">
    <property type="match status" value="1"/>
</dbReference>
<dbReference type="GO" id="GO:0009036">
    <property type="term" value="F:type II site-specific deoxyribonuclease activity"/>
    <property type="evidence" value="ECO:0007669"/>
    <property type="project" value="InterPro"/>
</dbReference>
<dbReference type="OrthoDB" id="9799686at2"/>
<keyword evidence="1" id="KW-0540">Nuclease</keyword>
<dbReference type="CDD" id="cd22317">
    <property type="entry name" value="BstYI-like"/>
    <property type="match status" value="1"/>
</dbReference>
<dbReference type="InterPro" id="IPR015278">
    <property type="entry name" value="BglII-like"/>
</dbReference>
<dbReference type="Pfam" id="PF09195">
    <property type="entry name" value="Endonuc-BglII"/>
    <property type="match status" value="1"/>
</dbReference>
<dbReference type="GO" id="GO:0003677">
    <property type="term" value="F:DNA binding"/>
    <property type="evidence" value="ECO:0007669"/>
    <property type="project" value="InterPro"/>
</dbReference>
<keyword evidence="2" id="KW-1185">Reference proteome</keyword>
<dbReference type="InterPro" id="IPR011338">
    <property type="entry name" value="BamHI/BglII/BstY"/>
</dbReference>
<dbReference type="HOGENOM" id="CLU_1480384_0_0_6"/>
<dbReference type="RefSeq" id="WP_002690143.1">
    <property type="nucleotide sequence ID" value="NZ_JH600070.1"/>
</dbReference>
<name>I3CHT9_9GAMM</name>
<evidence type="ECO:0000313" key="1">
    <source>
        <dbReference type="EMBL" id="EIJ43182.1"/>
    </source>
</evidence>
<organism evidence="1 2">
    <name type="scientific">Beggiatoa alba B18LD</name>
    <dbReference type="NCBI Taxonomy" id="395493"/>
    <lineage>
        <taxon>Bacteria</taxon>
        <taxon>Pseudomonadati</taxon>
        <taxon>Pseudomonadota</taxon>
        <taxon>Gammaproteobacteria</taxon>
        <taxon>Thiotrichales</taxon>
        <taxon>Thiotrichaceae</taxon>
        <taxon>Beggiatoa</taxon>
    </lineage>
</organism>
<dbReference type="EMBL" id="JH600070">
    <property type="protein sequence ID" value="EIJ43182.1"/>
    <property type="molecule type" value="Genomic_DNA"/>
</dbReference>
<accession>I3CHT9</accession>
<dbReference type="InterPro" id="IPR011335">
    <property type="entry name" value="Restrct_endonuc-II-like"/>
</dbReference>
<dbReference type="AlphaFoldDB" id="I3CHT9"/>
<proteinExistence type="predicted"/>
<dbReference type="SUPFAM" id="SSF52980">
    <property type="entry name" value="Restriction endonuclease-like"/>
    <property type="match status" value="1"/>
</dbReference>
<dbReference type="Proteomes" id="UP000005744">
    <property type="component" value="Unassembled WGS sequence"/>
</dbReference>
<keyword evidence="1" id="KW-0378">Hydrolase</keyword>